<feature type="repeat" description="ANK" evidence="3">
    <location>
        <begin position="190"/>
        <end position="222"/>
    </location>
</feature>
<dbReference type="SMART" id="SM00248">
    <property type="entry name" value="ANK"/>
    <property type="match status" value="8"/>
</dbReference>
<dbReference type="PROSITE" id="PS50297">
    <property type="entry name" value="ANK_REP_REGION"/>
    <property type="match status" value="3"/>
</dbReference>
<dbReference type="EMBL" id="CAJHNH020000868">
    <property type="protein sequence ID" value="CAG5120263.1"/>
    <property type="molecule type" value="Genomic_DNA"/>
</dbReference>
<dbReference type="Pfam" id="PF12796">
    <property type="entry name" value="Ank_2"/>
    <property type="match status" value="2"/>
</dbReference>
<dbReference type="PROSITE" id="PS50088">
    <property type="entry name" value="ANK_REPEAT"/>
    <property type="match status" value="6"/>
</dbReference>
<dbReference type="AlphaFoldDB" id="A0A8S3YTH6"/>
<dbReference type="InterPro" id="IPR036036">
    <property type="entry name" value="SOCS_box-like_dom_sf"/>
</dbReference>
<evidence type="ECO:0000256" key="2">
    <source>
        <dbReference type="ARBA" id="ARBA00023043"/>
    </source>
</evidence>
<dbReference type="Proteomes" id="UP000678393">
    <property type="component" value="Unassembled WGS sequence"/>
</dbReference>
<gene>
    <name evidence="5" type="ORF">CUNI_LOCUS5821</name>
</gene>
<evidence type="ECO:0000313" key="5">
    <source>
        <dbReference type="EMBL" id="CAG5120263.1"/>
    </source>
</evidence>
<dbReference type="PANTHER" id="PTHR46680">
    <property type="entry name" value="NF-KAPPA-B INHIBITOR ALPHA"/>
    <property type="match status" value="1"/>
</dbReference>
<dbReference type="Gene3D" id="1.10.750.20">
    <property type="entry name" value="SOCS box"/>
    <property type="match status" value="1"/>
</dbReference>
<dbReference type="Pfam" id="PF07525">
    <property type="entry name" value="SOCS_box"/>
    <property type="match status" value="1"/>
</dbReference>
<dbReference type="FunFam" id="1.10.750.20:FF:000001">
    <property type="entry name" value="Ankyrin repeat and SOCS box containing 1"/>
    <property type="match status" value="1"/>
</dbReference>
<keyword evidence="6" id="KW-1185">Reference proteome</keyword>
<feature type="repeat" description="ANK" evidence="3">
    <location>
        <begin position="223"/>
        <end position="251"/>
    </location>
</feature>
<dbReference type="InterPro" id="IPR001496">
    <property type="entry name" value="SOCS_box"/>
</dbReference>
<feature type="domain" description="SOCS box" evidence="4">
    <location>
        <begin position="370"/>
        <end position="414"/>
    </location>
</feature>
<feature type="repeat" description="ANK" evidence="3">
    <location>
        <begin position="91"/>
        <end position="123"/>
    </location>
</feature>
<reference evidence="5" key="1">
    <citation type="submission" date="2021-04" db="EMBL/GenBank/DDBJ databases">
        <authorList>
            <consortium name="Molecular Ecology Group"/>
        </authorList>
    </citation>
    <scope>NUCLEOTIDE SEQUENCE</scope>
</reference>
<dbReference type="InterPro" id="IPR036770">
    <property type="entry name" value="Ankyrin_rpt-contain_sf"/>
</dbReference>
<feature type="repeat" description="ANK" evidence="3">
    <location>
        <begin position="124"/>
        <end position="156"/>
    </location>
</feature>
<evidence type="ECO:0000256" key="3">
    <source>
        <dbReference type="PROSITE-ProRule" id="PRU00023"/>
    </source>
</evidence>
<evidence type="ECO:0000313" key="6">
    <source>
        <dbReference type="Proteomes" id="UP000678393"/>
    </source>
</evidence>
<dbReference type="PROSITE" id="PS50225">
    <property type="entry name" value="SOCS"/>
    <property type="match status" value="1"/>
</dbReference>
<dbReference type="InterPro" id="IPR051070">
    <property type="entry name" value="NF-kappa-B_inhibitor"/>
</dbReference>
<dbReference type="OrthoDB" id="6051316at2759"/>
<dbReference type="PANTHER" id="PTHR46680:SF3">
    <property type="entry name" value="NF-KAPPA-B INHIBITOR CACTUS"/>
    <property type="match status" value="1"/>
</dbReference>
<dbReference type="SMART" id="SM00969">
    <property type="entry name" value="SOCS_box"/>
    <property type="match status" value="1"/>
</dbReference>
<evidence type="ECO:0000256" key="1">
    <source>
        <dbReference type="ARBA" id="ARBA00022737"/>
    </source>
</evidence>
<proteinExistence type="predicted"/>
<feature type="repeat" description="ANK" evidence="3">
    <location>
        <begin position="157"/>
        <end position="189"/>
    </location>
</feature>
<protein>
    <recommendedName>
        <fullName evidence="4">SOCS box domain-containing protein</fullName>
    </recommendedName>
</protein>
<name>A0A8S3YTH6_9EUPU</name>
<dbReference type="InterPro" id="IPR002110">
    <property type="entry name" value="Ankyrin_rpt"/>
</dbReference>
<evidence type="ECO:0000259" key="4">
    <source>
        <dbReference type="PROSITE" id="PS50225"/>
    </source>
</evidence>
<keyword evidence="2 3" id="KW-0040">ANK repeat</keyword>
<organism evidence="5 6">
    <name type="scientific">Candidula unifasciata</name>
    <dbReference type="NCBI Taxonomy" id="100452"/>
    <lineage>
        <taxon>Eukaryota</taxon>
        <taxon>Metazoa</taxon>
        <taxon>Spiralia</taxon>
        <taxon>Lophotrochozoa</taxon>
        <taxon>Mollusca</taxon>
        <taxon>Gastropoda</taxon>
        <taxon>Heterobranchia</taxon>
        <taxon>Euthyneura</taxon>
        <taxon>Panpulmonata</taxon>
        <taxon>Eupulmonata</taxon>
        <taxon>Stylommatophora</taxon>
        <taxon>Helicina</taxon>
        <taxon>Helicoidea</taxon>
        <taxon>Geomitridae</taxon>
        <taxon>Candidula</taxon>
    </lineage>
</organism>
<feature type="repeat" description="ANK" evidence="3">
    <location>
        <begin position="57"/>
        <end position="89"/>
    </location>
</feature>
<dbReference type="CDD" id="cd03587">
    <property type="entry name" value="SOCS"/>
    <property type="match status" value="1"/>
</dbReference>
<sequence>MFRPFQSPEYLTNEEREDLALYDALLNNNLNEVRHLLQHTKRDLNDQFLIVRSKLHELSNPIRLVARFGTATMLKFLIEAGCDVNKRSEELKRSPIHMAVLNNNISCLQLLITAQAKLDSHDVFGNTPCHYAAELGYHNVLDIMIRIGIQVNSRDIAAKTPLMKAVRNNKTEAAIRLIRAHADINVTDVNNELALHFAVRNGNSELVDILLASSSCTDVQNIWGRTPLIEAVYCNNTEIVQQLLTAGCDIHKRIIKTQETALHLAKRKKYAQVVEKLLEYILASLGHTITMLATYDLDIQKYTSLLETDSRRVSLFLMAAERRHFPTCQLLAQLGYVNHSLRPLFQASLAQDHLSDVDRRSLISVLDIMSSTVSLKQTCRRVIRHSIGHTVYDKICMLPLPTVLRDYLMYRPEHSMFMPPISR</sequence>
<keyword evidence="1" id="KW-0677">Repeat</keyword>
<dbReference type="SUPFAM" id="SSF158235">
    <property type="entry name" value="SOCS box-like"/>
    <property type="match status" value="1"/>
</dbReference>
<dbReference type="Gene3D" id="1.25.40.20">
    <property type="entry name" value="Ankyrin repeat-containing domain"/>
    <property type="match status" value="2"/>
</dbReference>
<comment type="caution">
    <text evidence="5">The sequence shown here is derived from an EMBL/GenBank/DDBJ whole genome shotgun (WGS) entry which is preliminary data.</text>
</comment>
<dbReference type="SUPFAM" id="SSF48403">
    <property type="entry name" value="Ankyrin repeat"/>
    <property type="match status" value="1"/>
</dbReference>
<accession>A0A8S3YTH6</accession>
<dbReference type="GO" id="GO:0035556">
    <property type="term" value="P:intracellular signal transduction"/>
    <property type="evidence" value="ECO:0007669"/>
    <property type="project" value="InterPro"/>
</dbReference>